<sequence length="57" mass="6800">MNESRYIFLFDMALWTKPPRMLLKADRHLSPNVRTKMFAFGVCSRFAWVQVVSFVFL</sequence>
<proteinExistence type="predicted"/>
<accession>A0A0A9ELV9</accession>
<evidence type="ECO:0000313" key="1">
    <source>
        <dbReference type="EMBL" id="JAE01715.1"/>
    </source>
</evidence>
<dbReference type="EMBL" id="GBRH01196181">
    <property type="protein sequence ID" value="JAE01715.1"/>
    <property type="molecule type" value="Transcribed_RNA"/>
</dbReference>
<protein>
    <submittedName>
        <fullName evidence="1">Uncharacterized protein</fullName>
    </submittedName>
</protein>
<reference evidence="1" key="1">
    <citation type="submission" date="2014-09" db="EMBL/GenBank/DDBJ databases">
        <authorList>
            <person name="Magalhaes I.L.F."/>
            <person name="Oliveira U."/>
            <person name="Santos F.R."/>
            <person name="Vidigal T.H.D.A."/>
            <person name="Brescovit A.D."/>
            <person name="Santos A.J."/>
        </authorList>
    </citation>
    <scope>NUCLEOTIDE SEQUENCE</scope>
    <source>
        <tissue evidence="1">Shoot tissue taken approximately 20 cm above the soil surface</tissue>
    </source>
</reference>
<organism evidence="1">
    <name type="scientific">Arundo donax</name>
    <name type="common">Giant reed</name>
    <name type="synonym">Donax arundinaceus</name>
    <dbReference type="NCBI Taxonomy" id="35708"/>
    <lineage>
        <taxon>Eukaryota</taxon>
        <taxon>Viridiplantae</taxon>
        <taxon>Streptophyta</taxon>
        <taxon>Embryophyta</taxon>
        <taxon>Tracheophyta</taxon>
        <taxon>Spermatophyta</taxon>
        <taxon>Magnoliopsida</taxon>
        <taxon>Liliopsida</taxon>
        <taxon>Poales</taxon>
        <taxon>Poaceae</taxon>
        <taxon>PACMAD clade</taxon>
        <taxon>Arundinoideae</taxon>
        <taxon>Arundineae</taxon>
        <taxon>Arundo</taxon>
    </lineage>
</organism>
<name>A0A0A9ELV9_ARUDO</name>
<reference evidence="1" key="2">
    <citation type="journal article" date="2015" name="Data Brief">
        <title>Shoot transcriptome of the giant reed, Arundo donax.</title>
        <authorList>
            <person name="Barrero R.A."/>
            <person name="Guerrero F.D."/>
            <person name="Moolhuijzen P."/>
            <person name="Goolsby J.A."/>
            <person name="Tidwell J."/>
            <person name="Bellgard S.E."/>
            <person name="Bellgard M.I."/>
        </authorList>
    </citation>
    <scope>NUCLEOTIDE SEQUENCE</scope>
    <source>
        <tissue evidence="1">Shoot tissue taken approximately 20 cm above the soil surface</tissue>
    </source>
</reference>
<dbReference type="AlphaFoldDB" id="A0A0A9ELV9"/>